<dbReference type="GeneID" id="113464838"/>
<accession>A0AAJ7WEZ3</accession>
<name>A0AAJ7WEZ3_9HYME</name>
<proteinExistence type="predicted"/>
<dbReference type="AlphaFoldDB" id="A0AAJ7WEZ3"/>
<evidence type="ECO:0000313" key="2">
    <source>
        <dbReference type="Proteomes" id="UP000694925"/>
    </source>
</evidence>
<gene>
    <name evidence="3" type="primary">LOC113464838</name>
</gene>
<sequence>MKVTTSTTGESQEDKIQAILQSLRTQIDRYNLVDEDARSKGDLLRSERIEQLMLEERRLSEANQTIRKQLKHYEKMYEKALKKKVKALKMHLEDGQQKLEVMK</sequence>
<keyword evidence="1" id="KW-0175">Coiled coil</keyword>
<keyword evidence="2" id="KW-1185">Reference proteome</keyword>
<organism evidence="2 3">
    <name type="scientific">Ceratina calcarata</name>
    <dbReference type="NCBI Taxonomy" id="156304"/>
    <lineage>
        <taxon>Eukaryota</taxon>
        <taxon>Metazoa</taxon>
        <taxon>Ecdysozoa</taxon>
        <taxon>Arthropoda</taxon>
        <taxon>Hexapoda</taxon>
        <taxon>Insecta</taxon>
        <taxon>Pterygota</taxon>
        <taxon>Neoptera</taxon>
        <taxon>Endopterygota</taxon>
        <taxon>Hymenoptera</taxon>
        <taxon>Apocrita</taxon>
        <taxon>Aculeata</taxon>
        <taxon>Apoidea</taxon>
        <taxon>Anthophila</taxon>
        <taxon>Apidae</taxon>
        <taxon>Ceratina</taxon>
        <taxon>Zadontomerus</taxon>
    </lineage>
</organism>
<protein>
    <submittedName>
        <fullName evidence="3">Uncharacterized protein LOC113464838</fullName>
    </submittedName>
</protein>
<reference evidence="3" key="1">
    <citation type="submission" date="2025-08" db="UniProtKB">
        <authorList>
            <consortium name="RefSeq"/>
        </authorList>
    </citation>
    <scope>IDENTIFICATION</scope>
    <source>
        <tissue evidence="3">Whole body</tissue>
    </source>
</reference>
<dbReference type="RefSeq" id="XP_026672940.1">
    <property type="nucleotide sequence ID" value="XM_026817139.1"/>
</dbReference>
<evidence type="ECO:0000313" key="3">
    <source>
        <dbReference type="RefSeq" id="XP_026672940.1"/>
    </source>
</evidence>
<evidence type="ECO:0000256" key="1">
    <source>
        <dbReference type="SAM" id="Coils"/>
    </source>
</evidence>
<feature type="coiled-coil region" evidence="1">
    <location>
        <begin position="49"/>
        <end position="83"/>
    </location>
</feature>
<dbReference type="KEGG" id="ccal:113464838"/>
<dbReference type="Proteomes" id="UP000694925">
    <property type="component" value="Unplaced"/>
</dbReference>
<feature type="non-terminal residue" evidence="3">
    <location>
        <position position="103"/>
    </location>
</feature>